<dbReference type="CDD" id="cd00038">
    <property type="entry name" value="CAP_ED"/>
    <property type="match status" value="1"/>
</dbReference>
<comment type="similarity">
    <text evidence="2">Belongs to the NTE family.</text>
</comment>
<evidence type="ECO:0000313" key="13">
    <source>
        <dbReference type="Proteomes" id="UP000282106"/>
    </source>
</evidence>
<evidence type="ECO:0000256" key="3">
    <source>
        <dbReference type="ARBA" id="ARBA00022692"/>
    </source>
</evidence>
<dbReference type="InterPro" id="IPR027417">
    <property type="entry name" value="P-loop_NTPase"/>
</dbReference>
<reference evidence="12 13" key="1">
    <citation type="submission" date="2018-10" db="EMBL/GenBank/DDBJ databases">
        <authorList>
            <person name="Chen W.-M."/>
        </authorList>
    </citation>
    <scope>NUCLEOTIDE SEQUENCE [LARGE SCALE GENOMIC DNA]</scope>
    <source>
        <strain evidence="12 13">THS-13</strain>
    </source>
</reference>
<proteinExistence type="inferred from homology"/>
<dbReference type="InterPro" id="IPR014710">
    <property type="entry name" value="RmlC-like_jellyroll"/>
</dbReference>
<evidence type="ECO:0000256" key="4">
    <source>
        <dbReference type="ARBA" id="ARBA00022801"/>
    </source>
</evidence>
<keyword evidence="4 9" id="KW-0378">Hydrolase</keyword>
<keyword evidence="3" id="KW-0812">Transmembrane</keyword>
<evidence type="ECO:0000256" key="6">
    <source>
        <dbReference type="ARBA" id="ARBA00022989"/>
    </source>
</evidence>
<dbReference type="EMBL" id="RJVO01000009">
    <property type="protein sequence ID" value="ROH86502.1"/>
    <property type="molecule type" value="Genomic_DNA"/>
</dbReference>
<protein>
    <submittedName>
        <fullName evidence="12">Cyclic nucleotide-binding protein</fullName>
    </submittedName>
</protein>
<dbReference type="Gene3D" id="2.60.120.10">
    <property type="entry name" value="Jelly Rolls"/>
    <property type="match status" value="1"/>
</dbReference>
<dbReference type="InParanoid" id="A0A3N0V1M0"/>
<keyword evidence="8" id="KW-0472">Membrane</keyword>
<dbReference type="Proteomes" id="UP000282106">
    <property type="component" value="Unassembled WGS sequence"/>
</dbReference>
<accession>A0A3N0V1M0</accession>
<name>A0A3N0V1M0_9GAMM</name>
<dbReference type="InterPro" id="IPR016035">
    <property type="entry name" value="Acyl_Trfase/lysoPLipase"/>
</dbReference>
<keyword evidence="5 9" id="KW-0442">Lipid degradation</keyword>
<dbReference type="SMART" id="SM00100">
    <property type="entry name" value="cNMP"/>
    <property type="match status" value="1"/>
</dbReference>
<feature type="short sequence motif" description="GXGXXG" evidence="9">
    <location>
        <begin position="325"/>
        <end position="330"/>
    </location>
</feature>
<dbReference type="Gene3D" id="3.40.50.300">
    <property type="entry name" value="P-loop containing nucleotide triphosphate hydrolases"/>
    <property type="match status" value="1"/>
</dbReference>
<dbReference type="InterPro" id="IPR018490">
    <property type="entry name" value="cNMP-bd_dom_sf"/>
</dbReference>
<evidence type="ECO:0000256" key="5">
    <source>
        <dbReference type="ARBA" id="ARBA00022963"/>
    </source>
</evidence>
<evidence type="ECO:0000256" key="1">
    <source>
        <dbReference type="ARBA" id="ARBA00004370"/>
    </source>
</evidence>
<evidence type="ECO:0000313" key="12">
    <source>
        <dbReference type="EMBL" id="ROH86502.1"/>
    </source>
</evidence>
<feature type="active site" description="Nucleophile" evidence="9">
    <location>
        <position position="354"/>
    </location>
</feature>
<dbReference type="AlphaFoldDB" id="A0A3N0V1M0"/>
<feature type="domain" description="Cyclic nucleotide-binding" evidence="10">
    <location>
        <begin position="12"/>
        <end position="107"/>
    </location>
</feature>
<evidence type="ECO:0000256" key="7">
    <source>
        <dbReference type="ARBA" id="ARBA00023098"/>
    </source>
</evidence>
<dbReference type="SUPFAM" id="SSF51206">
    <property type="entry name" value="cAMP-binding domain-like"/>
    <property type="match status" value="1"/>
</dbReference>
<dbReference type="GO" id="GO:0016020">
    <property type="term" value="C:membrane"/>
    <property type="evidence" value="ECO:0007669"/>
    <property type="project" value="UniProtKB-SubCell"/>
</dbReference>
<feature type="domain" description="PNPLA" evidence="11">
    <location>
        <begin position="321"/>
        <end position="481"/>
    </location>
</feature>
<dbReference type="PANTHER" id="PTHR14226:SF29">
    <property type="entry name" value="NEUROPATHY TARGET ESTERASE SWS"/>
    <property type="match status" value="1"/>
</dbReference>
<dbReference type="InterPro" id="IPR002641">
    <property type="entry name" value="PNPLA_dom"/>
</dbReference>
<dbReference type="Pfam" id="PF00027">
    <property type="entry name" value="cNMP_binding"/>
    <property type="match status" value="1"/>
</dbReference>
<evidence type="ECO:0000259" key="10">
    <source>
        <dbReference type="PROSITE" id="PS50042"/>
    </source>
</evidence>
<gene>
    <name evidence="12" type="ORF">ED208_15830</name>
</gene>
<dbReference type="Pfam" id="PF24179">
    <property type="entry name" value="NTE_Ploop"/>
    <property type="match status" value="1"/>
</dbReference>
<keyword evidence="6" id="KW-1133">Transmembrane helix</keyword>
<evidence type="ECO:0000259" key="11">
    <source>
        <dbReference type="PROSITE" id="PS51635"/>
    </source>
</evidence>
<feature type="short sequence motif" description="DGA/G" evidence="9">
    <location>
        <begin position="468"/>
        <end position="470"/>
    </location>
</feature>
<keyword evidence="13" id="KW-1185">Reference proteome</keyword>
<dbReference type="InterPro" id="IPR050301">
    <property type="entry name" value="NTE"/>
</dbReference>
<feature type="active site" description="Proton acceptor" evidence="9">
    <location>
        <position position="468"/>
    </location>
</feature>
<dbReference type="InterPro" id="IPR000595">
    <property type="entry name" value="cNMP-bd_dom"/>
</dbReference>
<dbReference type="PANTHER" id="PTHR14226">
    <property type="entry name" value="NEUROPATHY TARGET ESTERASE/SWISS CHEESE D.MELANOGASTER"/>
    <property type="match status" value="1"/>
</dbReference>
<dbReference type="PROSITE" id="PS51635">
    <property type="entry name" value="PNPLA"/>
    <property type="match status" value="1"/>
</dbReference>
<dbReference type="Pfam" id="PF01734">
    <property type="entry name" value="Patatin"/>
    <property type="match status" value="1"/>
</dbReference>
<dbReference type="GO" id="GO:0004622">
    <property type="term" value="F:phosphatidylcholine lysophospholipase activity"/>
    <property type="evidence" value="ECO:0007669"/>
    <property type="project" value="UniProtKB-ARBA"/>
</dbReference>
<dbReference type="SUPFAM" id="SSF52151">
    <property type="entry name" value="FabD/lysophospholipase-like"/>
    <property type="match status" value="1"/>
</dbReference>
<dbReference type="InterPro" id="IPR056556">
    <property type="entry name" value="NTE1_P-loop_dom"/>
</dbReference>
<evidence type="ECO:0000256" key="8">
    <source>
        <dbReference type="ARBA" id="ARBA00023136"/>
    </source>
</evidence>
<feature type="short sequence motif" description="GXSXG" evidence="9">
    <location>
        <begin position="352"/>
        <end position="356"/>
    </location>
</feature>
<sequence>MEARSTLAECELFLGLEPAALDTLAACAKAVTVRGGETLFSAGDDSDALYIVATGRLRAVLPSGEVAGDIARLEPIGEIGVLSGEVRGASVHALRDSLLWRFSSEAFYAFVLDHPAALVAVARVIVARLRQNSRSALLAKARRTRTFAVVAATPDLDASALARSCQAALGQRSRCLLIDAARVDAALGAGASGLPPGQGAEEGRLMAWLNAVEAEHDYLVFDAGHGDAAWSLRALRQADRVLVLADANAQPAPSRMLEALARASVRTPVDCVLLRPAGAAAIATSAWCQALHASGHYYLRPGVEADVHALVRQLTGRGLGLVLGGGGARGFAHIGLLRALSELQLPADLIGGTSMGAFVSALHACGHDHATILQITRDTFVSRNLLNDYMLPRVALIGGRKLRKRLLEVFGDVQIEQLRMPYYCVSTNLTRGTAVVHDRGPLAAWVGTSMCIPGVAPPVAWRGDLLADGAVVNSLPTDVMQNLARGPIIASDVSTEGSIAAPGVEGPDFEAVLRAGADGRRVGLLDILFRTSTLTSESGVRRRAECADLYLRMPVGGIQTFDWKSLDAIVEKGYRHAMARLPEIAEQLRG</sequence>
<dbReference type="RefSeq" id="WP_123212897.1">
    <property type="nucleotide sequence ID" value="NZ_RJVO01000009.1"/>
</dbReference>
<keyword evidence="7 9" id="KW-0443">Lipid metabolism</keyword>
<organism evidence="12 13">
    <name type="scientific">Stagnimonas aquatica</name>
    <dbReference type="NCBI Taxonomy" id="2689987"/>
    <lineage>
        <taxon>Bacteria</taxon>
        <taxon>Pseudomonadati</taxon>
        <taxon>Pseudomonadota</taxon>
        <taxon>Gammaproteobacteria</taxon>
        <taxon>Nevskiales</taxon>
        <taxon>Nevskiaceae</taxon>
        <taxon>Stagnimonas</taxon>
    </lineage>
</organism>
<dbReference type="GO" id="GO:0016042">
    <property type="term" value="P:lipid catabolic process"/>
    <property type="evidence" value="ECO:0007669"/>
    <property type="project" value="UniProtKB-UniRule"/>
</dbReference>
<evidence type="ECO:0000256" key="2">
    <source>
        <dbReference type="ARBA" id="ARBA00006636"/>
    </source>
</evidence>
<dbReference type="PROSITE" id="PS50042">
    <property type="entry name" value="CNMP_BINDING_3"/>
    <property type="match status" value="1"/>
</dbReference>
<dbReference type="Gene3D" id="3.40.1090.10">
    <property type="entry name" value="Cytosolic phospholipase A2 catalytic domain"/>
    <property type="match status" value="2"/>
</dbReference>
<evidence type="ECO:0000256" key="9">
    <source>
        <dbReference type="PROSITE-ProRule" id="PRU01161"/>
    </source>
</evidence>
<comment type="subcellular location">
    <subcellularLocation>
        <location evidence="1">Membrane</location>
    </subcellularLocation>
</comment>
<comment type="caution">
    <text evidence="12">The sequence shown here is derived from an EMBL/GenBank/DDBJ whole genome shotgun (WGS) entry which is preliminary data.</text>
</comment>